<protein>
    <submittedName>
        <fullName evidence="8">Serine/threonine protein kinase</fullName>
    </submittedName>
</protein>
<dbReference type="PROSITE" id="PS50011">
    <property type="entry name" value="PROTEIN_KINASE_DOM"/>
    <property type="match status" value="1"/>
</dbReference>
<feature type="binding site" evidence="5">
    <location>
        <position position="43"/>
    </location>
    <ligand>
        <name>ATP</name>
        <dbReference type="ChEBI" id="CHEBI:30616"/>
    </ligand>
</feature>
<accession>B1W535</accession>
<dbReference type="SMART" id="SM00220">
    <property type="entry name" value="S_TKc"/>
    <property type="match status" value="1"/>
</dbReference>
<dbReference type="AlphaFoldDB" id="B1W535"/>
<dbReference type="KEGG" id="sgr:SGR_3000"/>
<keyword evidence="3 8" id="KW-0418">Kinase</keyword>
<keyword evidence="4 5" id="KW-0067">ATP-binding</keyword>
<evidence type="ECO:0000256" key="3">
    <source>
        <dbReference type="ARBA" id="ARBA00022777"/>
    </source>
</evidence>
<proteinExistence type="predicted"/>
<dbReference type="eggNOG" id="COG0515">
    <property type="taxonomic scope" value="Bacteria"/>
</dbReference>
<dbReference type="InterPro" id="IPR017441">
    <property type="entry name" value="Protein_kinase_ATP_BS"/>
</dbReference>
<dbReference type="SUPFAM" id="SSF56112">
    <property type="entry name" value="Protein kinase-like (PK-like)"/>
    <property type="match status" value="1"/>
</dbReference>
<dbReference type="EMBL" id="AP009493">
    <property type="protein sequence ID" value="BAG19829.1"/>
    <property type="molecule type" value="Genomic_DNA"/>
</dbReference>
<dbReference type="PROSITE" id="PS00107">
    <property type="entry name" value="PROTEIN_KINASE_ATP"/>
    <property type="match status" value="1"/>
</dbReference>
<dbReference type="Gene3D" id="3.30.200.20">
    <property type="entry name" value="Phosphorylase Kinase, domain 1"/>
    <property type="match status" value="1"/>
</dbReference>
<dbReference type="PATRIC" id="fig|455632.4.peg.3062"/>
<dbReference type="PANTHER" id="PTHR43289:SF34">
    <property type="entry name" value="SERINE_THREONINE-PROTEIN KINASE YBDM-RELATED"/>
    <property type="match status" value="1"/>
</dbReference>
<organism evidence="8 9">
    <name type="scientific">Streptomyces griseus subsp. griseus (strain JCM 4626 / CBS 651.72 / NBRC 13350 / KCC S-0626 / ISP 5235)</name>
    <dbReference type="NCBI Taxonomy" id="455632"/>
    <lineage>
        <taxon>Bacteria</taxon>
        <taxon>Bacillati</taxon>
        <taxon>Actinomycetota</taxon>
        <taxon>Actinomycetes</taxon>
        <taxon>Kitasatosporales</taxon>
        <taxon>Streptomycetaceae</taxon>
        <taxon>Streptomyces</taxon>
    </lineage>
</organism>
<dbReference type="Pfam" id="PF00069">
    <property type="entry name" value="Pkinase"/>
    <property type="match status" value="1"/>
</dbReference>
<feature type="region of interest" description="Disordered" evidence="6">
    <location>
        <begin position="301"/>
        <end position="463"/>
    </location>
</feature>
<dbReference type="PROSITE" id="PS00108">
    <property type="entry name" value="PROTEIN_KINASE_ST"/>
    <property type="match status" value="1"/>
</dbReference>
<reference evidence="9" key="1">
    <citation type="journal article" date="2008" name="J. Bacteriol.">
        <title>Genome sequence of the streptomycin-producing microorganism Streptomyces griseus IFO 13350.</title>
        <authorList>
            <person name="Ohnishi Y."/>
            <person name="Ishikawa J."/>
            <person name="Hara H."/>
            <person name="Suzuki H."/>
            <person name="Ikenoya M."/>
            <person name="Ikeda H."/>
            <person name="Yamashita A."/>
            <person name="Hattori M."/>
            <person name="Horinouchi S."/>
        </authorList>
    </citation>
    <scope>NUCLEOTIDE SEQUENCE [LARGE SCALE GENOMIC DNA]</scope>
    <source>
        <strain evidence="9">JCM 4626 / NBRC 13350</strain>
    </source>
</reference>
<feature type="domain" description="Protein kinase" evidence="7">
    <location>
        <begin position="15"/>
        <end position="278"/>
    </location>
</feature>
<dbReference type="GO" id="GO:0004674">
    <property type="term" value="F:protein serine/threonine kinase activity"/>
    <property type="evidence" value="ECO:0007669"/>
    <property type="project" value="UniProtKB-KW"/>
</dbReference>
<keyword evidence="2 5" id="KW-0547">Nucleotide-binding</keyword>
<evidence type="ECO:0000256" key="4">
    <source>
        <dbReference type="ARBA" id="ARBA00022840"/>
    </source>
</evidence>
<dbReference type="RefSeq" id="WP_012379570.1">
    <property type="nucleotide sequence ID" value="NC_010572.1"/>
</dbReference>
<evidence type="ECO:0000256" key="6">
    <source>
        <dbReference type="SAM" id="MobiDB-lite"/>
    </source>
</evidence>
<evidence type="ECO:0000256" key="1">
    <source>
        <dbReference type="ARBA" id="ARBA00022679"/>
    </source>
</evidence>
<evidence type="ECO:0000313" key="8">
    <source>
        <dbReference type="EMBL" id="BAG19829.1"/>
    </source>
</evidence>
<dbReference type="PANTHER" id="PTHR43289">
    <property type="entry name" value="MITOGEN-ACTIVATED PROTEIN KINASE KINASE KINASE 20-RELATED"/>
    <property type="match status" value="1"/>
</dbReference>
<dbReference type="Gene3D" id="1.10.510.10">
    <property type="entry name" value="Transferase(Phosphotransferase) domain 1"/>
    <property type="match status" value="1"/>
</dbReference>
<evidence type="ECO:0000259" key="7">
    <source>
        <dbReference type="PROSITE" id="PS50011"/>
    </source>
</evidence>
<keyword evidence="1" id="KW-0808">Transferase</keyword>
<dbReference type="CDD" id="cd14014">
    <property type="entry name" value="STKc_PknB_like"/>
    <property type="match status" value="1"/>
</dbReference>
<feature type="region of interest" description="Disordered" evidence="6">
    <location>
        <begin position="497"/>
        <end position="532"/>
    </location>
</feature>
<gene>
    <name evidence="8" type="ordered locus">SGR_3000</name>
</gene>
<feature type="compositionally biased region" description="Polar residues" evidence="6">
    <location>
        <begin position="359"/>
        <end position="368"/>
    </location>
</feature>
<evidence type="ECO:0000256" key="2">
    <source>
        <dbReference type="ARBA" id="ARBA00022741"/>
    </source>
</evidence>
<keyword evidence="8" id="KW-0723">Serine/threonine-protein kinase</keyword>
<feature type="compositionally biased region" description="Low complexity" evidence="6">
    <location>
        <begin position="501"/>
        <end position="521"/>
    </location>
</feature>
<sequence length="656" mass="67199">MQPLEAGEPRTIGSYRLLGRLGAGGMGRVYLGRSAGGRTVAVKVVHPHFALDEQFRARFRREVESARRIGAQWTAPVLDADPDAPVPWVATGYVAGPPLSQAITEHGPLPEHAVRTLGAGLAEALAVVHGQGIVHRDVKPSNVLLALDGPRLIDFGIARALGATVSLTSTGVSVGSPGYMAPEQIRGGDVSGAADVFSLGAVLAYAATGAAPFPGDSSAVLLYKVVHEEPELGDLEGEVREVVEGCLAKDPAARPAPADLARVLAPGGAAAMVAGGWLPGGLVREVSRSAVALLDLEPQDAPVQSGPVPFSSASLGALPGTAAPGRGGPFGPTAPGPQEAPYGTHRPQEAAQEAPYGTPRQQEASQEATADAPYRIPHPQDDAYGTPHPQDDTYGTPPPPPPPMPPRAKPASTVPPPPRHAGTYRQDGDGARGLPGRRAGDPRLSLTVSAENRPDSGERRGRRVSCTVALAVAGALAVVTFGTGLLDGFFPGDADRDRGNDAAATPSGSASPPASAKPTPAESDDAGGAPVGALPKAYLGTWKGPLTERTTGQPHGTLTAVFTEGRKGERVVRMSTTISQLGVTVTCNSVGTLASGTAQQLNIREAADPDRPGTPGLCTTTEADVVFRPAADGTLDYRSEERAAGLPYGKLTRSGG</sequence>
<dbReference type="InterPro" id="IPR008271">
    <property type="entry name" value="Ser/Thr_kinase_AS"/>
</dbReference>
<dbReference type="InterPro" id="IPR011009">
    <property type="entry name" value="Kinase-like_dom_sf"/>
</dbReference>
<name>B1W535_STRGG</name>
<feature type="compositionally biased region" description="Pro residues" evidence="6">
    <location>
        <begin position="396"/>
        <end position="419"/>
    </location>
</feature>
<dbReference type="InterPro" id="IPR000719">
    <property type="entry name" value="Prot_kinase_dom"/>
</dbReference>
<dbReference type="GO" id="GO:0005524">
    <property type="term" value="F:ATP binding"/>
    <property type="evidence" value="ECO:0007669"/>
    <property type="project" value="UniProtKB-UniRule"/>
</dbReference>
<dbReference type="Proteomes" id="UP000001685">
    <property type="component" value="Chromosome"/>
</dbReference>
<dbReference type="HOGENOM" id="CLU_000288_135_1_11"/>
<evidence type="ECO:0000313" key="9">
    <source>
        <dbReference type="Proteomes" id="UP000001685"/>
    </source>
</evidence>
<evidence type="ECO:0000256" key="5">
    <source>
        <dbReference type="PROSITE-ProRule" id="PRU10141"/>
    </source>
</evidence>